<dbReference type="Gene3D" id="1.10.10.10">
    <property type="entry name" value="Winged helix-like DNA-binding domain superfamily/Winged helix DNA-binding domain"/>
    <property type="match status" value="1"/>
</dbReference>
<evidence type="ECO:0000259" key="1">
    <source>
        <dbReference type="PROSITE" id="PS50995"/>
    </source>
</evidence>
<dbReference type="GO" id="GO:0006950">
    <property type="term" value="P:response to stress"/>
    <property type="evidence" value="ECO:0007669"/>
    <property type="project" value="TreeGrafter"/>
</dbReference>
<dbReference type="EMBL" id="CP016094">
    <property type="protein sequence ID" value="AOS45271.1"/>
    <property type="molecule type" value="Genomic_DNA"/>
</dbReference>
<organism evidence="2 3">
    <name type="scientific">Lacunisphaera limnophila</name>
    <dbReference type="NCBI Taxonomy" id="1838286"/>
    <lineage>
        <taxon>Bacteria</taxon>
        <taxon>Pseudomonadati</taxon>
        <taxon>Verrucomicrobiota</taxon>
        <taxon>Opitutia</taxon>
        <taxon>Opitutales</taxon>
        <taxon>Opitutaceae</taxon>
        <taxon>Lacunisphaera</taxon>
    </lineage>
</organism>
<dbReference type="InterPro" id="IPR039422">
    <property type="entry name" value="MarR/SlyA-like"/>
</dbReference>
<reference evidence="2 3" key="1">
    <citation type="submission" date="2016-06" db="EMBL/GenBank/DDBJ databases">
        <title>Three novel species with peptidoglycan cell walls form the new genus Lacunisphaera gen. nov. in the family Opitutaceae of the verrucomicrobial subdivision 4.</title>
        <authorList>
            <person name="Rast P."/>
            <person name="Gloeckner I."/>
            <person name="Jogler M."/>
            <person name="Boedeker C."/>
            <person name="Jeske O."/>
            <person name="Wiegand S."/>
            <person name="Reinhardt R."/>
            <person name="Schumann P."/>
            <person name="Rohde M."/>
            <person name="Spring S."/>
            <person name="Gloeckner F.O."/>
            <person name="Jogler C."/>
        </authorList>
    </citation>
    <scope>NUCLEOTIDE SEQUENCE [LARGE SCALE GENOMIC DNA]</scope>
    <source>
        <strain evidence="2 3">IG16b</strain>
    </source>
</reference>
<name>A0A1D8AWK7_9BACT</name>
<dbReference type="AlphaFoldDB" id="A0A1D8AWK7"/>
<dbReference type="PANTHER" id="PTHR33164">
    <property type="entry name" value="TRANSCRIPTIONAL REGULATOR, MARR FAMILY"/>
    <property type="match status" value="1"/>
</dbReference>
<dbReference type="GO" id="GO:0003700">
    <property type="term" value="F:DNA-binding transcription factor activity"/>
    <property type="evidence" value="ECO:0007669"/>
    <property type="project" value="InterPro"/>
</dbReference>
<dbReference type="PRINTS" id="PR00598">
    <property type="entry name" value="HTHMARR"/>
</dbReference>
<sequence>MGTRHRGPIDEINALNAFIKLQRAAESVSARVHAVLPPELTITQFGVLESLHHIGPLCQSELAEKLLKSGGNLTLVVDNLEKAGYVLRERDPADRRFVVVKLTPKGQTFITALFPKVVANVTREMATLSSTELSDLGRLCKKIGRQA</sequence>
<dbReference type="InterPro" id="IPR036390">
    <property type="entry name" value="WH_DNA-bd_sf"/>
</dbReference>
<dbReference type="KEGG" id="obg:Verru16b_02350"/>
<dbReference type="STRING" id="1838286.Verru16b_02350"/>
<evidence type="ECO:0000313" key="2">
    <source>
        <dbReference type="EMBL" id="AOS45271.1"/>
    </source>
</evidence>
<feature type="domain" description="HTH marR-type" evidence="1">
    <location>
        <begin position="14"/>
        <end position="145"/>
    </location>
</feature>
<dbReference type="InterPro" id="IPR036388">
    <property type="entry name" value="WH-like_DNA-bd_sf"/>
</dbReference>
<dbReference type="Proteomes" id="UP000095228">
    <property type="component" value="Chromosome"/>
</dbReference>
<dbReference type="SUPFAM" id="SSF46785">
    <property type="entry name" value="Winged helix' DNA-binding domain"/>
    <property type="match status" value="1"/>
</dbReference>
<keyword evidence="3" id="KW-1185">Reference proteome</keyword>
<gene>
    <name evidence="2" type="primary">mhqR</name>
    <name evidence="2" type="ORF">Verru16b_02350</name>
</gene>
<dbReference type="RefSeq" id="WP_069962440.1">
    <property type="nucleotide sequence ID" value="NZ_CP016094.1"/>
</dbReference>
<dbReference type="PANTHER" id="PTHR33164:SF101">
    <property type="entry name" value="TRANSCRIPTIONAL REPRESSOR MPRA"/>
    <property type="match status" value="1"/>
</dbReference>
<dbReference type="InterPro" id="IPR000835">
    <property type="entry name" value="HTH_MarR-typ"/>
</dbReference>
<proteinExistence type="predicted"/>
<dbReference type="OrthoDB" id="9799747at2"/>
<evidence type="ECO:0000313" key="3">
    <source>
        <dbReference type="Proteomes" id="UP000095228"/>
    </source>
</evidence>
<dbReference type="Pfam" id="PF01047">
    <property type="entry name" value="MarR"/>
    <property type="match status" value="1"/>
</dbReference>
<dbReference type="SMART" id="SM00347">
    <property type="entry name" value="HTH_MARR"/>
    <property type="match status" value="1"/>
</dbReference>
<protein>
    <submittedName>
        <fullName evidence="2">HTH-type transcriptional regulator MhqR</fullName>
    </submittedName>
</protein>
<accession>A0A1D8AWK7</accession>
<dbReference type="PROSITE" id="PS50995">
    <property type="entry name" value="HTH_MARR_2"/>
    <property type="match status" value="1"/>
</dbReference>